<sequence>MTRHAMMKPFDAPGHAALPRVNGELIFSAPWEATVFTLAVALSDAGRFYWREFHQQLIAEIRQWESQPQHAEEWDYYQRWLAALEHVLCRRGLLTQSELHDRTVALAAHDHHH</sequence>
<proteinExistence type="predicted"/>
<feature type="domain" description="Nitrile hydratase beta subunit-like N-terminal" evidence="1">
    <location>
        <begin position="14"/>
        <end position="108"/>
    </location>
</feature>
<protein>
    <recommendedName>
        <fullName evidence="1">Nitrile hydratase beta subunit-like N-terminal domain-containing protein</fullName>
    </recommendedName>
</protein>
<evidence type="ECO:0000313" key="2">
    <source>
        <dbReference type="EMBL" id="ORV58504.1"/>
    </source>
</evidence>
<evidence type="ECO:0000313" key="3">
    <source>
        <dbReference type="Proteomes" id="UP000194000"/>
    </source>
</evidence>
<organism evidence="2 3">
    <name type="scientific">Mycobacterium fragae</name>
    <dbReference type="NCBI Taxonomy" id="1260918"/>
    <lineage>
        <taxon>Bacteria</taxon>
        <taxon>Bacillati</taxon>
        <taxon>Actinomycetota</taxon>
        <taxon>Actinomycetes</taxon>
        <taxon>Mycobacteriales</taxon>
        <taxon>Mycobacteriaceae</taxon>
        <taxon>Mycobacterium</taxon>
    </lineage>
</organism>
<dbReference type="NCBIfam" id="TIGR03889">
    <property type="entry name" value="nitrile_acc"/>
    <property type="match status" value="1"/>
</dbReference>
<dbReference type="AlphaFoldDB" id="A0A1X1UNU1"/>
<dbReference type="InterPro" id="IPR023808">
    <property type="entry name" value="Nitrile_Hydratase_acc_put"/>
</dbReference>
<dbReference type="SUPFAM" id="SSF50090">
    <property type="entry name" value="Electron transport accessory proteins"/>
    <property type="match status" value="1"/>
</dbReference>
<dbReference type="Proteomes" id="UP000194000">
    <property type="component" value="Unassembled WGS sequence"/>
</dbReference>
<dbReference type="InterPro" id="IPR042262">
    <property type="entry name" value="CN_hydtase_beta_C"/>
</dbReference>
<dbReference type="RefSeq" id="WP_085198763.1">
    <property type="nucleotide sequence ID" value="NZ_JACKVI010000009.1"/>
</dbReference>
<name>A0A1X1UNU1_9MYCO</name>
<gene>
    <name evidence="2" type="ORF">AWC06_19050</name>
</gene>
<comment type="caution">
    <text evidence="2">The sequence shown here is derived from an EMBL/GenBank/DDBJ whole genome shotgun (WGS) entry which is preliminary data.</text>
</comment>
<keyword evidence="3" id="KW-1185">Reference proteome</keyword>
<dbReference type="EMBL" id="LQOW01000026">
    <property type="protein sequence ID" value="ORV58504.1"/>
    <property type="molecule type" value="Genomic_DNA"/>
</dbReference>
<dbReference type="InterPro" id="IPR049054">
    <property type="entry name" value="CN_hydtase_beta-like_N"/>
</dbReference>
<dbReference type="Pfam" id="PF21006">
    <property type="entry name" value="NHase_beta_N"/>
    <property type="match status" value="1"/>
</dbReference>
<dbReference type="InterPro" id="IPR008990">
    <property type="entry name" value="Elect_transpt_acc-like_dom_sf"/>
</dbReference>
<dbReference type="OrthoDB" id="9811616at2"/>
<dbReference type="Gene3D" id="1.10.472.20">
    <property type="entry name" value="Nitrile hydratase, beta subunit"/>
    <property type="match status" value="1"/>
</dbReference>
<accession>A0A1X1UNU1</accession>
<dbReference type="STRING" id="1260918.AWC06_19050"/>
<evidence type="ECO:0000259" key="1">
    <source>
        <dbReference type="Pfam" id="PF21006"/>
    </source>
</evidence>
<reference evidence="2 3" key="1">
    <citation type="submission" date="2016-01" db="EMBL/GenBank/DDBJ databases">
        <title>The new phylogeny of the genus Mycobacterium.</title>
        <authorList>
            <person name="Tarcisio F."/>
            <person name="Conor M."/>
            <person name="Antonella G."/>
            <person name="Elisabetta G."/>
            <person name="Giulia F.S."/>
            <person name="Sara T."/>
            <person name="Anna F."/>
            <person name="Clotilde B."/>
            <person name="Roberto B."/>
            <person name="Veronica D.S."/>
            <person name="Fabio R."/>
            <person name="Monica P."/>
            <person name="Olivier J."/>
            <person name="Enrico T."/>
            <person name="Nicola S."/>
        </authorList>
    </citation>
    <scope>NUCLEOTIDE SEQUENCE [LARGE SCALE GENOMIC DNA]</scope>
    <source>
        <strain evidence="2 3">DSM 45731</strain>
    </source>
</reference>